<dbReference type="SUPFAM" id="SSF52151">
    <property type="entry name" value="FabD/lysophospholipase-like"/>
    <property type="match status" value="1"/>
</dbReference>
<dbReference type="Gene3D" id="3.40.366.10">
    <property type="entry name" value="Malonyl-Coenzyme A Acyl Carrier Protein, domain 2"/>
    <property type="match status" value="1"/>
</dbReference>
<evidence type="ECO:0000313" key="6">
    <source>
        <dbReference type="EMBL" id="MDA5110788.1"/>
    </source>
</evidence>
<keyword evidence="2" id="KW-0808">Transferase</keyword>
<sequence length="311" mass="34529">MKTALIFPPLVTLKQGSFLDLYESFPSVQAKFAEASEILGVDLAGKFFFESEAMTNTGVIARPSIVTISTALFELLREEIGQPAFFLGPSLGQVTAIHCAGGLSFPETLRLLKKLCEMEEEEFPDKRYGVYFFYNIDIAVLERFIQELAAEGRVVEPCVTVNATQMIVNGDRESLELLTKMVSAYGGLGVTIPYGPPGHCSLLHNVRRRLEQEVLPSFTFRSPNVPLLSNVNAEEITDAAGLKTELIEQYTNSVCWYKCLQQLWRKGVEKVIMLGPGNFIHKSLGFTDIPFAVQKLLDSHDIEAVLAAKQK</sequence>
<name>A0A9X3TUQ4_9BACL</name>
<dbReference type="EC" id="2.3.1.39" evidence="1"/>
<keyword evidence="3" id="KW-0012">Acyltransferase</keyword>
<feature type="domain" description="Malonyl-CoA:ACP transacylase (MAT)" evidence="5">
    <location>
        <begin position="19"/>
        <end position="310"/>
    </location>
</feature>
<dbReference type="AlphaFoldDB" id="A0A9X3TUQ4"/>
<evidence type="ECO:0000256" key="3">
    <source>
        <dbReference type="ARBA" id="ARBA00023315"/>
    </source>
</evidence>
<dbReference type="RefSeq" id="WP_029099400.1">
    <property type="nucleotide sequence ID" value="NZ_JAPYYP010000043.1"/>
</dbReference>
<dbReference type="InterPro" id="IPR001227">
    <property type="entry name" value="Ac_transferase_dom_sf"/>
</dbReference>
<gene>
    <name evidence="6" type="ORF">O3V59_20815</name>
</gene>
<evidence type="ECO:0000313" key="7">
    <source>
        <dbReference type="Proteomes" id="UP001151071"/>
    </source>
</evidence>
<evidence type="ECO:0000256" key="2">
    <source>
        <dbReference type="ARBA" id="ARBA00022679"/>
    </source>
</evidence>
<evidence type="ECO:0000259" key="5">
    <source>
        <dbReference type="SMART" id="SM00827"/>
    </source>
</evidence>
<comment type="caution">
    <text evidence="6">The sequence shown here is derived from an EMBL/GenBank/DDBJ whole genome shotgun (WGS) entry which is preliminary data.</text>
</comment>
<proteinExistence type="predicted"/>
<dbReference type="GO" id="GO:0004314">
    <property type="term" value="F:[acyl-carrier-protein] S-malonyltransferase activity"/>
    <property type="evidence" value="ECO:0007669"/>
    <property type="project" value="UniProtKB-EC"/>
</dbReference>
<dbReference type="InterPro" id="IPR016035">
    <property type="entry name" value="Acyl_Trfase/lysoPLipase"/>
</dbReference>
<dbReference type="GO" id="GO:0005829">
    <property type="term" value="C:cytosol"/>
    <property type="evidence" value="ECO:0007669"/>
    <property type="project" value="TreeGrafter"/>
</dbReference>
<keyword evidence="7" id="KW-1185">Reference proteome</keyword>
<dbReference type="SMART" id="SM00827">
    <property type="entry name" value="PKS_AT"/>
    <property type="match status" value="1"/>
</dbReference>
<reference evidence="6" key="1">
    <citation type="submission" date="2022-12" db="EMBL/GenBank/DDBJ databases">
        <title>Draft genome sequence of the thermophilic strain Brevibacillus thermoruber HT42, isolated from Los Humeros, Puebla, Mexico, with biotechnological potential.</title>
        <authorList>
            <person name="Lara Sanchez J."/>
            <person name="Solis Palacios R."/>
            <person name="Bustos Baena A.S."/>
            <person name="Ruz Baez A.E."/>
            <person name="Espinosa Luna G."/>
            <person name="Oliart Ros R.M."/>
        </authorList>
    </citation>
    <scope>NUCLEOTIDE SEQUENCE</scope>
    <source>
        <strain evidence="6">HT42</strain>
    </source>
</reference>
<dbReference type="Gene3D" id="3.30.70.250">
    <property type="entry name" value="Malonyl-CoA ACP transacylase, ACP-binding"/>
    <property type="match status" value="1"/>
</dbReference>
<evidence type="ECO:0000256" key="1">
    <source>
        <dbReference type="ARBA" id="ARBA00013258"/>
    </source>
</evidence>
<comment type="catalytic activity">
    <reaction evidence="4">
        <text>holo-[ACP] + malonyl-CoA = malonyl-[ACP] + CoA</text>
        <dbReference type="Rhea" id="RHEA:41792"/>
        <dbReference type="Rhea" id="RHEA-COMP:9623"/>
        <dbReference type="Rhea" id="RHEA-COMP:9685"/>
        <dbReference type="ChEBI" id="CHEBI:57287"/>
        <dbReference type="ChEBI" id="CHEBI:57384"/>
        <dbReference type="ChEBI" id="CHEBI:64479"/>
        <dbReference type="ChEBI" id="CHEBI:78449"/>
        <dbReference type="EC" id="2.3.1.39"/>
    </reaction>
</comment>
<dbReference type="PANTHER" id="PTHR42681">
    <property type="entry name" value="MALONYL-COA-ACYL CARRIER PROTEIN TRANSACYLASE, MITOCHONDRIAL"/>
    <property type="match status" value="1"/>
</dbReference>
<accession>A0A9X3TUQ4</accession>
<evidence type="ECO:0000256" key="4">
    <source>
        <dbReference type="ARBA" id="ARBA00048462"/>
    </source>
</evidence>
<dbReference type="PANTHER" id="PTHR42681:SF1">
    <property type="entry name" value="MALONYL-COA-ACYL CARRIER PROTEIN TRANSACYLASE, MITOCHONDRIAL"/>
    <property type="match status" value="1"/>
</dbReference>
<protein>
    <recommendedName>
        <fullName evidence="1">[acyl-carrier-protein] S-malonyltransferase</fullName>
        <ecNumber evidence="1">2.3.1.39</ecNumber>
    </recommendedName>
</protein>
<organism evidence="6 7">
    <name type="scientific">Brevibacillus thermoruber</name>
    <dbReference type="NCBI Taxonomy" id="33942"/>
    <lineage>
        <taxon>Bacteria</taxon>
        <taxon>Bacillati</taxon>
        <taxon>Bacillota</taxon>
        <taxon>Bacilli</taxon>
        <taxon>Bacillales</taxon>
        <taxon>Paenibacillaceae</taxon>
        <taxon>Brevibacillus</taxon>
    </lineage>
</organism>
<dbReference type="EMBL" id="JAPYYP010000043">
    <property type="protein sequence ID" value="MDA5110788.1"/>
    <property type="molecule type" value="Genomic_DNA"/>
</dbReference>
<dbReference type="Proteomes" id="UP001151071">
    <property type="component" value="Unassembled WGS sequence"/>
</dbReference>
<dbReference type="InterPro" id="IPR050858">
    <property type="entry name" value="Mal-CoA-ACP_Trans/PKS_FabD"/>
</dbReference>
<dbReference type="InterPro" id="IPR014043">
    <property type="entry name" value="Acyl_transferase_dom"/>
</dbReference>
<dbReference type="GO" id="GO:0006633">
    <property type="term" value="P:fatty acid biosynthetic process"/>
    <property type="evidence" value="ECO:0007669"/>
    <property type="project" value="TreeGrafter"/>
</dbReference>